<dbReference type="GO" id="GO:0016020">
    <property type="term" value="C:membrane"/>
    <property type="evidence" value="ECO:0007669"/>
    <property type="project" value="UniProtKB-SubCell"/>
</dbReference>
<evidence type="ECO:0000256" key="3">
    <source>
        <dbReference type="ARBA" id="ARBA00022989"/>
    </source>
</evidence>
<name>A0A433RY06_9BACL</name>
<evidence type="ECO:0000313" key="8">
    <source>
        <dbReference type="Proteomes" id="UP000288623"/>
    </source>
</evidence>
<keyword evidence="2 5" id="KW-0812">Transmembrane</keyword>
<dbReference type="Proteomes" id="UP000288623">
    <property type="component" value="Unassembled WGS sequence"/>
</dbReference>
<feature type="transmembrane region" description="Helical" evidence="5">
    <location>
        <begin position="166"/>
        <end position="196"/>
    </location>
</feature>
<organism evidence="7 8">
    <name type="scientific">Candidatus Kurthia intestinigallinarum</name>
    <dbReference type="NCBI Taxonomy" id="1562256"/>
    <lineage>
        <taxon>Bacteria</taxon>
        <taxon>Bacillati</taxon>
        <taxon>Bacillota</taxon>
        <taxon>Bacilli</taxon>
        <taxon>Bacillales</taxon>
        <taxon>Caryophanaceae</taxon>
        <taxon>Kurthia</taxon>
    </lineage>
</organism>
<keyword evidence="8" id="KW-1185">Reference proteome</keyword>
<evidence type="ECO:0000256" key="5">
    <source>
        <dbReference type="SAM" id="Phobius"/>
    </source>
</evidence>
<dbReference type="Pfam" id="PF04893">
    <property type="entry name" value="Yip1"/>
    <property type="match status" value="1"/>
</dbReference>
<comment type="caution">
    <text evidence="7">The sequence shown here is derived from an EMBL/GenBank/DDBJ whole genome shotgun (WGS) entry which is preliminary data.</text>
</comment>
<evidence type="ECO:0000259" key="6">
    <source>
        <dbReference type="Pfam" id="PF04893"/>
    </source>
</evidence>
<feature type="transmembrane region" description="Helical" evidence="5">
    <location>
        <begin position="57"/>
        <end position="87"/>
    </location>
</feature>
<feature type="transmembrane region" description="Helical" evidence="5">
    <location>
        <begin position="132"/>
        <end position="154"/>
    </location>
</feature>
<feature type="domain" description="Yip1" evidence="6">
    <location>
        <begin position="10"/>
        <end position="183"/>
    </location>
</feature>
<keyword evidence="3 5" id="KW-1133">Transmembrane helix</keyword>
<proteinExistence type="predicted"/>
<feature type="transmembrane region" description="Helical" evidence="5">
    <location>
        <begin position="28"/>
        <end position="45"/>
    </location>
</feature>
<dbReference type="InterPro" id="IPR006977">
    <property type="entry name" value="Yip1_dom"/>
</dbReference>
<accession>A0A433RY06</accession>
<evidence type="ECO:0000256" key="1">
    <source>
        <dbReference type="ARBA" id="ARBA00004141"/>
    </source>
</evidence>
<evidence type="ECO:0000313" key="7">
    <source>
        <dbReference type="EMBL" id="RUS58129.1"/>
    </source>
</evidence>
<dbReference type="EMBL" id="JTFC01000007">
    <property type="protein sequence ID" value="RUS58129.1"/>
    <property type="molecule type" value="Genomic_DNA"/>
</dbReference>
<dbReference type="OrthoDB" id="2456294at2"/>
<gene>
    <name evidence="7" type="ORF">QI30_01555</name>
</gene>
<dbReference type="AlphaFoldDB" id="A0A433RY06"/>
<reference evidence="7 8" key="1">
    <citation type="submission" date="2014-11" db="EMBL/GenBank/DDBJ databases">
        <title>Genome sequence and analysis of novel Kurthia sp.</title>
        <authorList>
            <person name="Lawson J.N."/>
            <person name="Gonzalez J.E."/>
            <person name="Rinauldi L."/>
            <person name="Xuan Z."/>
            <person name="Firman A."/>
            <person name="Shaddox L."/>
            <person name="Trudeau A."/>
            <person name="Shah S."/>
            <person name="Reiman D."/>
        </authorList>
    </citation>
    <scope>NUCLEOTIDE SEQUENCE [LARGE SCALE GENOMIC DNA]</scope>
    <source>
        <strain evidence="7 8">3B1D</strain>
    </source>
</reference>
<keyword evidence="4 5" id="KW-0472">Membrane</keyword>
<feature type="transmembrane region" description="Helical" evidence="5">
    <location>
        <begin position="99"/>
        <end position="120"/>
    </location>
</feature>
<sequence length="198" mass="22334">MNLELFKLAWKSPREAVHYVNKNNFSKYWFVLFLAGFGNVIFSNIDDKTFEITWLQVLVSVILAIPSVWLGAIIAGFFTHFIAKWFFKGTGTFKEMRKGYYVSLLPYVIATPVALIYVILSKVAAFNLEYFVLFMSLLIVVIGIVTLVLEVIVISEVEKLSIGRSIGVIIVMIIFGIILVFFIVFIVASILLLIGFGS</sequence>
<comment type="subcellular location">
    <subcellularLocation>
        <location evidence="1">Membrane</location>
        <topology evidence="1">Multi-pass membrane protein</topology>
    </subcellularLocation>
</comment>
<evidence type="ECO:0000256" key="2">
    <source>
        <dbReference type="ARBA" id="ARBA00022692"/>
    </source>
</evidence>
<protein>
    <recommendedName>
        <fullName evidence="6">Yip1 domain-containing protein</fullName>
    </recommendedName>
</protein>
<evidence type="ECO:0000256" key="4">
    <source>
        <dbReference type="ARBA" id="ARBA00023136"/>
    </source>
</evidence>
<dbReference type="RefSeq" id="WP_126989198.1">
    <property type="nucleotide sequence ID" value="NZ_JTFC01000007.1"/>
</dbReference>